<gene>
    <name evidence="7" type="ORF">H9817_01060</name>
</gene>
<dbReference type="InterPro" id="IPR036890">
    <property type="entry name" value="HATPase_C_sf"/>
</dbReference>
<reference evidence="7" key="2">
    <citation type="submission" date="2021-04" db="EMBL/GenBank/DDBJ databases">
        <authorList>
            <person name="Gilroy R."/>
        </authorList>
    </citation>
    <scope>NUCLEOTIDE SEQUENCE</scope>
    <source>
        <strain evidence="7">ChiGjej1B1-13045</strain>
    </source>
</reference>
<evidence type="ECO:0000256" key="1">
    <source>
        <dbReference type="ARBA" id="ARBA00004370"/>
    </source>
</evidence>
<accession>A0A9D2IIN4</accession>
<dbReference type="Pfam" id="PF06580">
    <property type="entry name" value="His_kinase"/>
    <property type="match status" value="1"/>
</dbReference>
<keyword evidence="5" id="KW-0812">Transmembrane</keyword>
<keyword evidence="3" id="KW-0808">Transferase</keyword>
<comment type="caution">
    <text evidence="7">The sequence shown here is derived from an EMBL/GenBank/DDBJ whole genome shotgun (WGS) entry which is preliminary data.</text>
</comment>
<dbReference type="AlphaFoldDB" id="A0A9D2IIN4"/>
<dbReference type="GO" id="GO:0016020">
    <property type="term" value="C:membrane"/>
    <property type="evidence" value="ECO:0007669"/>
    <property type="project" value="UniProtKB-SubCell"/>
</dbReference>
<dbReference type="PANTHER" id="PTHR34220:SF7">
    <property type="entry name" value="SENSOR HISTIDINE KINASE YPDA"/>
    <property type="match status" value="1"/>
</dbReference>
<dbReference type="SMART" id="SM00387">
    <property type="entry name" value="HATPase_c"/>
    <property type="match status" value="1"/>
</dbReference>
<dbReference type="SUPFAM" id="SSF55874">
    <property type="entry name" value="ATPase domain of HSP90 chaperone/DNA topoisomerase II/histidine kinase"/>
    <property type="match status" value="1"/>
</dbReference>
<evidence type="ECO:0000256" key="4">
    <source>
        <dbReference type="ARBA" id="ARBA00022777"/>
    </source>
</evidence>
<dbReference type="GO" id="GO:0000155">
    <property type="term" value="F:phosphorelay sensor kinase activity"/>
    <property type="evidence" value="ECO:0007669"/>
    <property type="project" value="InterPro"/>
</dbReference>
<dbReference type="InterPro" id="IPR003660">
    <property type="entry name" value="HAMP_dom"/>
</dbReference>
<evidence type="ECO:0000256" key="5">
    <source>
        <dbReference type="SAM" id="Phobius"/>
    </source>
</evidence>
<dbReference type="SMART" id="SM00304">
    <property type="entry name" value="HAMP"/>
    <property type="match status" value="1"/>
</dbReference>
<feature type="transmembrane region" description="Helical" evidence="5">
    <location>
        <begin position="21"/>
        <end position="44"/>
    </location>
</feature>
<proteinExistence type="predicted"/>
<evidence type="ECO:0000259" key="6">
    <source>
        <dbReference type="PROSITE" id="PS50885"/>
    </source>
</evidence>
<evidence type="ECO:0000313" key="8">
    <source>
        <dbReference type="Proteomes" id="UP000824017"/>
    </source>
</evidence>
<keyword evidence="5" id="KW-1133">Transmembrane helix</keyword>
<name>A0A9D2IIN4_9FIRM</name>
<reference evidence="7" key="1">
    <citation type="journal article" date="2021" name="PeerJ">
        <title>Extensive microbial diversity within the chicken gut microbiome revealed by metagenomics and culture.</title>
        <authorList>
            <person name="Gilroy R."/>
            <person name="Ravi A."/>
            <person name="Getino M."/>
            <person name="Pursley I."/>
            <person name="Horton D.L."/>
            <person name="Alikhan N.F."/>
            <person name="Baker D."/>
            <person name="Gharbi K."/>
            <person name="Hall N."/>
            <person name="Watson M."/>
            <person name="Adriaenssens E.M."/>
            <person name="Foster-Nyarko E."/>
            <person name="Jarju S."/>
            <person name="Secka A."/>
            <person name="Antonio M."/>
            <person name="Oren A."/>
            <person name="Chaudhuri R.R."/>
            <person name="La Ragione R."/>
            <person name="Hildebrand F."/>
            <person name="Pallen M.J."/>
        </authorList>
    </citation>
    <scope>NUCLEOTIDE SEQUENCE</scope>
    <source>
        <strain evidence="7">ChiGjej1B1-13045</strain>
    </source>
</reference>
<evidence type="ECO:0000313" key="7">
    <source>
        <dbReference type="EMBL" id="HIZ12508.1"/>
    </source>
</evidence>
<keyword evidence="2" id="KW-0597">Phosphoprotein</keyword>
<protein>
    <submittedName>
        <fullName evidence="7">Histidine kinase</fullName>
    </submittedName>
</protein>
<evidence type="ECO:0000256" key="2">
    <source>
        <dbReference type="ARBA" id="ARBA00022553"/>
    </source>
</evidence>
<dbReference type="Gene3D" id="3.30.565.10">
    <property type="entry name" value="Histidine kinase-like ATPase, C-terminal domain"/>
    <property type="match status" value="1"/>
</dbReference>
<sequence length="621" mass="69909">MKKILPKILRTKLPRSLKGNFLLITITLMMIFGIGATIISYVIFSDNLQSNSIHSAETNLQFMRNEINTNLDSVLDLARWSRTNNTVVNYISSSPEESSFNAVTREAGERLREEYLSNSANPYISRIIITNSENTKFLQRFLQSYYSVDRSVIERINSLPYFNTLISAPDYTFSIGVQDDPLTRTPEKMLPIIRPIESAYSSEKIGFLYIQISFDMFTDPLIRYSTQEKVPVYLTIFDESYRIDGEKITLVSQTEDTRELDYSDMVARDTVVQKIPGGSSPGLYVSSPLEADGCWLTLPVSIGEAAQSLGGFLSILLIILLFVTVIGLMLMRLLAHSVTNPVMLLKKQLAAIAVGDFSQNPDIEWDNELGDIGHDINLLATDINNLMQQRIADEKEKKDQEYQVLQSQINPHFLYNTLNSIKWMASAQHADGIAEMTTALAHLLKSISKGTSTIVSVEDEFRLLDDYFTIQKYRYGGAITMEYQLEDQALLKNQILRFTLQPIVENAIFHGIEPKGSSGHILIRLYRRPDQKICIDITDNGVGMDEETIKSVLSGSTSDRSSFFKQIGIASVNKRIQYTFGKDYGLSITSTPGEFTCMSILLPDKQFGKSSETVSANQIKE</sequence>
<keyword evidence="4 7" id="KW-0418">Kinase</keyword>
<dbReference type="InterPro" id="IPR050640">
    <property type="entry name" value="Bact_2-comp_sensor_kinase"/>
</dbReference>
<evidence type="ECO:0000256" key="3">
    <source>
        <dbReference type="ARBA" id="ARBA00022679"/>
    </source>
</evidence>
<dbReference type="PROSITE" id="PS50885">
    <property type="entry name" value="HAMP"/>
    <property type="match status" value="1"/>
</dbReference>
<dbReference type="Proteomes" id="UP000824017">
    <property type="component" value="Unassembled WGS sequence"/>
</dbReference>
<organism evidence="7 8">
    <name type="scientific">Candidatus Mediterraneibacter stercorigallinarum</name>
    <dbReference type="NCBI Taxonomy" id="2838686"/>
    <lineage>
        <taxon>Bacteria</taxon>
        <taxon>Bacillati</taxon>
        <taxon>Bacillota</taxon>
        <taxon>Clostridia</taxon>
        <taxon>Lachnospirales</taxon>
        <taxon>Lachnospiraceae</taxon>
        <taxon>Mediterraneibacter</taxon>
    </lineage>
</organism>
<dbReference type="Gene3D" id="6.10.340.10">
    <property type="match status" value="1"/>
</dbReference>
<keyword evidence="5" id="KW-0472">Membrane</keyword>
<dbReference type="CDD" id="cd06225">
    <property type="entry name" value="HAMP"/>
    <property type="match status" value="1"/>
</dbReference>
<dbReference type="Pfam" id="PF02518">
    <property type="entry name" value="HATPase_c"/>
    <property type="match status" value="1"/>
</dbReference>
<feature type="domain" description="HAMP" evidence="6">
    <location>
        <begin position="336"/>
        <end position="388"/>
    </location>
</feature>
<comment type="subcellular location">
    <subcellularLocation>
        <location evidence="1">Membrane</location>
    </subcellularLocation>
</comment>
<dbReference type="EMBL" id="DXCD01000030">
    <property type="protein sequence ID" value="HIZ12508.1"/>
    <property type="molecule type" value="Genomic_DNA"/>
</dbReference>
<dbReference type="PANTHER" id="PTHR34220">
    <property type="entry name" value="SENSOR HISTIDINE KINASE YPDA"/>
    <property type="match status" value="1"/>
</dbReference>
<feature type="transmembrane region" description="Helical" evidence="5">
    <location>
        <begin position="309"/>
        <end position="335"/>
    </location>
</feature>
<dbReference type="InterPro" id="IPR010559">
    <property type="entry name" value="Sig_transdc_His_kin_internal"/>
</dbReference>
<dbReference type="InterPro" id="IPR003594">
    <property type="entry name" value="HATPase_dom"/>
</dbReference>